<dbReference type="PANTHER" id="PTHR10380">
    <property type="entry name" value="CUTICLE PROTEIN"/>
    <property type="match status" value="1"/>
</dbReference>
<dbReference type="GO" id="GO:0008010">
    <property type="term" value="F:structural constituent of chitin-based larval cuticle"/>
    <property type="evidence" value="ECO:0007669"/>
    <property type="project" value="TreeGrafter"/>
</dbReference>
<keyword evidence="5" id="KW-1185">Reference proteome</keyword>
<dbReference type="PROSITE" id="PS51155">
    <property type="entry name" value="CHIT_BIND_RR_2"/>
    <property type="match status" value="1"/>
</dbReference>
<dbReference type="Pfam" id="PF00379">
    <property type="entry name" value="Chitin_bind_4"/>
    <property type="match status" value="1"/>
</dbReference>
<evidence type="ECO:0008006" key="6">
    <source>
        <dbReference type="Google" id="ProtNLM"/>
    </source>
</evidence>
<comment type="caution">
    <text evidence="4">The sequence shown here is derived from an EMBL/GenBank/DDBJ whole genome shotgun (WGS) entry which is preliminary data.</text>
</comment>
<dbReference type="Proteomes" id="UP001321473">
    <property type="component" value="Unassembled WGS sequence"/>
</dbReference>
<dbReference type="InterPro" id="IPR031311">
    <property type="entry name" value="CHIT_BIND_RR_consensus"/>
</dbReference>
<organism evidence="4 5">
    <name type="scientific">Amblyomma americanum</name>
    <name type="common">Lone star tick</name>
    <dbReference type="NCBI Taxonomy" id="6943"/>
    <lineage>
        <taxon>Eukaryota</taxon>
        <taxon>Metazoa</taxon>
        <taxon>Ecdysozoa</taxon>
        <taxon>Arthropoda</taxon>
        <taxon>Chelicerata</taxon>
        <taxon>Arachnida</taxon>
        <taxon>Acari</taxon>
        <taxon>Parasitiformes</taxon>
        <taxon>Ixodida</taxon>
        <taxon>Ixodoidea</taxon>
        <taxon>Ixodidae</taxon>
        <taxon>Amblyomminae</taxon>
        <taxon>Amblyomma</taxon>
    </lineage>
</organism>
<feature type="region of interest" description="Disordered" evidence="3">
    <location>
        <begin position="102"/>
        <end position="130"/>
    </location>
</feature>
<evidence type="ECO:0000256" key="3">
    <source>
        <dbReference type="SAM" id="MobiDB-lite"/>
    </source>
</evidence>
<dbReference type="PROSITE" id="PS00233">
    <property type="entry name" value="CHIT_BIND_RR_1"/>
    <property type="match status" value="1"/>
</dbReference>
<protein>
    <recommendedName>
        <fullName evidence="6">Cuticle protein</fullName>
    </recommendedName>
</protein>
<dbReference type="GO" id="GO:0062129">
    <property type="term" value="C:chitin-based extracellular matrix"/>
    <property type="evidence" value="ECO:0007669"/>
    <property type="project" value="TreeGrafter"/>
</dbReference>
<gene>
    <name evidence="4" type="ORF">V5799_003099</name>
</gene>
<evidence type="ECO:0000313" key="5">
    <source>
        <dbReference type="Proteomes" id="UP001321473"/>
    </source>
</evidence>
<proteinExistence type="predicted"/>
<sequence length="130" mass="14595">MEHGDAENTKVGTYGYRDVNGIFRHVNYIADRYGFRVVVNTNEPGTAPMDAADAVFNAAPIKVLPVKAPKNLLAAENVWYRGLTKEYGGRYGFRTGGDTAAAVAAQEHHHHEDLRQSQDDHFSEYDYYDE</sequence>
<dbReference type="AlphaFoldDB" id="A0AAQ4D9X8"/>
<dbReference type="InterPro" id="IPR000618">
    <property type="entry name" value="Insect_cuticle"/>
</dbReference>
<accession>A0AAQ4D9X8</accession>
<name>A0AAQ4D9X8_AMBAM</name>
<dbReference type="EMBL" id="JARKHS020033256">
    <property type="protein sequence ID" value="KAK8759268.1"/>
    <property type="molecule type" value="Genomic_DNA"/>
</dbReference>
<evidence type="ECO:0000313" key="4">
    <source>
        <dbReference type="EMBL" id="KAK8759268.1"/>
    </source>
</evidence>
<feature type="compositionally biased region" description="Basic and acidic residues" evidence="3">
    <location>
        <begin position="106"/>
        <end position="124"/>
    </location>
</feature>
<dbReference type="PANTHER" id="PTHR10380:SF173">
    <property type="entry name" value="CUTICULAR PROTEIN 47EF, ISOFORM C-RELATED"/>
    <property type="match status" value="1"/>
</dbReference>
<reference evidence="4 5" key="1">
    <citation type="journal article" date="2023" name="Arcadia Sci">
        <title>De novo assembly of a long-read Amblyomma americanum tick genome.</title>
        <authorList>
            <person name="Chou S."/>
            <person name="Poskanzer K.E."/>
            <person name="Rollins M."/>
            <person name="Thuy-Boun P.S."/>
        </authorList>
    </citation>
    <scope>NUCLEOTIDE SEQUENCE [LARGE SCALE GENOMIC DNA]</scope>
    <source>
        <strain evidence="4">F_SG_1</strain>
        <tissue evidence="4">Salivary glands</tissue>
    </source>
</reference>
<dbReference type="InterPro" id="IPR050468">
    <property type="entry name" value="Cuticle_Struct_Prot"/>
</dbReference>
<evidence type="ECO:0000256" key="2">
    <source>
        <dbReference type="PROSITE-ProRule" id="PRU00497"/>
    </source>
</evidence>
<evidence type="ECO:0000256" key="1">
    <source>
        <dbReference type="ARBA" id="ARBA00022460"/>
    </source>
</evidence>
<keyword evidence="1 2" id="KW-0193">Cuticle</keyword>